<dbReference type="EMBL" id="OM869586">
    <property type="protein sequence ID" value="UPW41377.1"/>
    <property type="molecule type" value="Genomic_DNA"/>
</dbReference>
<organism evidence="2">
    <name type="scientific">Dipodfec virus UA06Rod_21</name>
    <dbReference type="NCBI Taxonomy" id="2929321"/>
    <lineage>
        <taxon>Viruses</taxon>
        <taxon>Monodnaviria</taxon>
        <taxon>Sangervirae</taxon>
        <taxon>Phixviricota</taxon>
        <taxon>Malgrandaviricetes</taxon>
        <taxon>Petitvirales</taxon>
        <taxon>Microviridae</taxon>
    </lineage>
</organism>
<evidence type="ECO:0000313" key="2">
    <source>
        <dbReference type="EMBL" id="UPW41377.1"/>
    </source>
</evidence>
<reference evidence="2" key="1">
    <citation type="submission" date="2022-02" db="EMBL/GenBank/DDBJ databases">
        <title>Towards deciphering the DNA virus diversity associated with rodent species in the families Cricetidae and Heteromyidae.</title>
        <authorList>
            <person name="Lund M."/>
            <person name="Larsen B.B."/>
            <person name="Gryseels S."/>
            <person name="Kraberger S."/>
            <person name="Rowsey D.M."/>
            <person name="Steger L."/>
            <person name="Yule K.M."/>
            <person name="Upham N.S."/>
            <person name="Worobey M."/>
            <person name="Van Doorslaer K."/>
            <person name="Varsani A."/>
        </authorList>
    </citation>
    <scope>NUCLEOTIDE SEQUENCE</scope>
    <source>
        <strain evidence="2">UA06Rod_21</strain>
    </source>
</reference>
<evidence type="ECO:0000259" key="1">
    <source>
        <dbReference type="Pfam" id="PF23343"/>
    </source>
</evidence>
<sequence length="285" mass="33512">MQATKPDSEGKRRYHPCGRCPACKKNNATSWAIRCYHESLSHNFNSFLTLTYDDDFLLPSKHRAYPGSLSKEHFQDFIKNFRYYYGKDVRYFCGGEYGDKGNRPHYHVILFGVNVADSIFYDRLWVASKKGWSCRVKGWNKGYVFLLPLELGGCFYCTKYCLKYDDKLLDELKFVNQQTPFRLMSTRPGLGTDWFLKHKEEILYNGYIRFKGSKLAIPRFYYDKALPVGSLDREDYSNFRHGMFSKFSKEDRDKYNGLVGKGKLTWSELYARLGDQQALNLKEKR</sequence>
<feature type="domain" description="Replication-associated protein ORF2/G2P" evidence="1">
    <location>
        <begin position="45"/>
        <end position="163"/>
    </location>
</feature>
<accession>A0A976N1B0</accession>
<name>A0A976N1B0_9VIRU</name>
<protein>
    <submittedName>
        <fullName evidence="2">Replication initiator protein</fullName>
    </submittedName>
</protein>
<proteinExistence type="predicted"/>
<dbReference type="InterPro" id="IPR056906">
    <property type="entry name" value="ORF2/G2P_dom"/>
</dbReference>
<dbReference type="Pfam" id="PF23343">
    <property type="entry name" value="REP_ORF2-G2P"/>
    <property type="match status" value="1"/>
</dbReference>